<comment type="caution">
    <text evidence="2">The sequence shown here is derived from an EMBL/GenBank/DDBJ whole genome shotgun (WGS) entry which is preliminary data.</text>
</comment>
<reference evidence="3" key="1">
    <citation type="journal article" date="2019" name="Int. J. Syst. Evol. Microbiol.">
        <title>The Global Catalogue of Microorganisms (GCM) 10K type strain sequencing project: providing services to taxonomists for standard genome sequencing and annotation.</title>
        <authorList>
            <consortium name="The Broad Institute Genomics Platform"/>
            <consortium name="The Broad Institute Genome Sequencing Center for Infectious Disease"/>
            <person name="Wu L."/>
            <person name="Ma J."/>
        </authorList>
    </citation>
    <scope>NUCLEOTIDE SEQUENCE [LARGE SCALE GENOMIC DNA]</scope>
    <source>
        <strain evidence="3">CCUG 57113</strain>
    </source>
</reference>
<feature type="region of interest" description="Disordered" evidence="1">
    <location>
        <begin position="1"/>
        <end position="46"/>
    </location>
</feature>
<feature type="compositionally biased region" description="Basic residues" evidence="1">
    <location>
        <begin position="1"/>
        <end position="23"/>
    </location>
</feature>
<evidence type="ECO:0000256" key="1">
    <source>
        <dbReference type="SAM" id="MobiDB-lite"/>
    </source>
</evidence>
<evidence type="ECO:0000313" key="2">
    <source>
        <dbReference type="EMBL" id="MFC5467585.1"/>
    </source>
</evidence>
<sequence length="46" mass="5291">MPPSKRRRESAWKSRKQNQHPHGRISSLHELANEPSPDAQSDRTDA</sequence>
<proteinExistence type="predicted"/>
<gene>
    <name evidence="2" type="ORF">ACFPPD_02575</name>
</gene>
<evidence type="ECO:0000313" key="3">
    <source>
        <dbReference type="Proteomes" id="UP001596105"/>
    </source>
</evidence>
<protein>
    <submittedName>
        <fullName evidence="2">DUF6254 family protein</fullName>
    </submittedName>
</protein>
<name>A0ABW0LNX6_9BACL</name>
<dbReference type="InterPro" id="IPR046221">
    <property type="entry name" value="DUF6254"/>
</dbReference>
<dbReference type="Pfam" id="PF19767">
    <property type="entry name" value="DUF6254"/>
    <property type="match status" value="1"/>
</dbReference>
<dbReference type="RefSeq" id="WP_209742819.1">
    <property type="nucleotide sequence ID" value="NZ_JBHSMH010000005.1"/>
</dbReference>
<dbReference type="EMBL" id="JBHSMH010000005">
    <property type="protein sequence ID" value="MFC5467585.1"/>
    <property type="molecule type" value="Genomic_DNA"/>
</dbReference>
<accession>A0ABW0LNX6</accession>
<organism evidence="2 3">
    <name type="scientific">Cohnella suwonensis</name>
    <dbReference type="NCBI Taxonomy" id="696072"/>
    <lineage>
        <taxon>Bacteria</taxon>
        <taxon>Bacillati</taxon>
        <taxon>Bacillota</taxon>
        <taxon>Bacilli</taxon>
        <taxon>Bacillales</taxon>
        <taxon>Paenibacillaceae</taxon>
        <taxon>Cohnella</taxon>
    </lineage>
</organism>
<keyword evidence="3" id="KW-1185">Reference proteome</keyword>
<dbReference type="Proteomes" id="UP001596105">
    <property type="component" value="Unassembled WGS sequence"/>
</dbReference>